<name>L1JX40_GUITC</name>
<feature type="domain" description="Pseudouridine synthase RsuA/RluA-like" evidence="2">
    <location>
        <begin position="9"/>
        <end position="168"/>
    </location>
</feature>
<dbReference type="AlphaFoldDB" id="L1JX40"/>
<feature type="non-terminal residue" evidence="3">
    <location>
        <position position="215"/>
    </location>
</feature>
<dbReference type="CDD" id="cd02869">
    <property type="entry name" value="PseudoU_synth_RluA_like"/>
    <property type="match status" value="1"/>
</dbReference>
<dbReference type="GeneID" id="17309696"/>
<dbReference type="PROSITE" id="PS01129">
    <property type="entry name" value="PSI_RLU"/>
    <property type="match status" value="1"/>
</dbReference>
<dbReference type="PANTHER" id="PTHR21600">
    <property type="entry name" value="MITOCHONDRIAL RNA PSEUDOURIDINE SYNTHASE"/>
    <property type="match status" value="1"/>
</dbReference>
<evidence type="ECO:0000256" key="1">
    <source>
        <dbReference type="ARBA" id="ARBA00010876"/>
    </source>
</evidence>
<dbReference type="InterPro" id="IPR020103">
    <property type="entry name" value="PsdUridine_synth_cat_dom_sf"/>
</dbReference>
<dbReference type="SUPFAM" id="SSF55120">
    <property type="entry name" value="Pseudouridine synthase"/>
    <property type="match status" value="1"/>
</dbReference>
<gene>
    <name evidence="3" type="ORF">GUITHDRAFT_64798</name>
</gene>
<dbReference type="OrthoDB" id="418349at2759"/>
<comment type="similarity">
    <text evidence="1">Belongs to the pseudouridine synthase RluA family.</text>
</comment>
<dbReference type="HOGENOM" id="CLU_016902_6_0_1"/>
<dbReference type="Pfam" id="PF00849">
    <property type="entry name" value="PseudoU_synth_2"/>
    <property type="match status" value="1"/>
</dbReference>
<reference evidence="3" key="1">
    <citation type="journal article" date="2012" name="Nature">
        <title>Algal genomes reveal evolutionary mosaicism and the fate of nucleomorphs.</title>
        <authorList>
            <consortium name="DOE Joint Genome Institute"/>
            <person name="Curtis B.A."/>
            <person name="Tanifuji G."/>
            <person name="Burki F."/>
            <person name="Gruber A."/>
            <person name="Irimia M."/>
            <person name="Maruyama S."/>
            <person name="Arias M.C."/>
            <person name="Ball S.G."/>
            <person name="Gile G.H."/>
            <person name="Hirakawa Y."/>
            <person name="Hopkins J.F."/>
            <person name="Kuo A."/>
            <person name="Rensing S.A."/>
            <person name="Schmutz J."/>
            <person name="Symeonidi A."/>
            <person name="Elias M."/>
            <person name="Eveleigh R.J."/>
            <person name="Herman E.K."/>
            <person name="Klute M.J."/>
            <person name="Nakayama T."/>
            <person name="Obornik M."/>
            <person name="Reyes-Prieto A."/>
            <person name="Armbrust E.V."/>
            <person name="Aves S.J."/>
            <person name="Beiko R.G."/>
            <person name="Coutinho P."/>
            <person name="Dacks J.B."/>
            <person name="Durnford D.G."/>
            <person name="Fast N.M."/>
            <person name="Green B.R."/>
            <person name="Grisdale C.J."/>
            <person name="Hempel F."/>
            <person name="Henrissat B."/>
            <person name="Hoppner M.P."/>
            <person name="Ishida K."/>
            <person name="Kim E."/>
            <person name="Koreny L."/>
            <person name="Kroth P.G."/>
            <person name="Liu Y."/>
            <person name="Malik S.B."/>
            <person name="Maier U.G."/>
            <person name="McRose D."/>
            <person name="Mock T."/>
            <person name="Neilson J.A."/>
            <person name="Onodera N.T."/>
            <person name="Poole A.M."/>
            <person name="Pritham E.J."/>
            <person name="Richards T.A."/>
            <person name="Rocap G."/>
            <person name="Roy S.W."/>
            <person name="Sarai C."/>
            <person name="Schaack S."/>
            <person name="Shirato S."/>
            <person name="Slamovits C.H."/>
            <person name="Spencer D.F."/>
            <person name="Suzuki S."/>
            <person name="Worden A.Z."/>
            <person name="Zauner S."/>
            <person name="Barry K."/>
            <person name="Bell C."/>
            <person name="Bharti A.K."/>
            <person name="Crow J.A."/>
            <person name="Grimwood J."/>
            <person name="Kramer R."/>
            <person name="Lindquist E."/>
            <person name="Lucas S."/>
            <person name="Salamov A."/>
            <person name="McFadden G.I."/>
            <person name="Lane C.E."/>
            <person name="Keeling P.J."/>
            <person name="Gray M.W."/>
            <person name="Grigoriev I.V."/>
            <person name="Archibald J.M."/>
        </authorList>
    </citation>
    <scope>NUCLEOTIDE SEQUENCE</scope>
    <source>
        <strain evidence="3">CCMP2712</strain>
    </source>
</reference>
<dbReference type="InterPro" id="IPR006224">
    <property type="entry name" value="PsdUridine_synth_RluA-like_CS"/>
</dbReference>
<dbReference type="GO" id="GO:0003723">
    <property type="term" value="F:RNA binding"/>
    <property type="evidence" value="ECO:0007669"/>
    <property type="project" value="InterPro"/>
</dbReference>
<dbReference type="InterPro" id="IPR006145">
    <property type="entry name" value="PsdUridine_synth_RsuA/RluA"/>
</dbReference>
<dbReference type="Gene3D" id="3.30.2350.10">
    <property type="entry name" value="Pseudouridine synthase"/>
    <property type="match status" value="1"/>
</dbReference>
<accession>L1JX40</accession>
<dbReference type="PaxDb" id="55529-EKX52894"/>
<evidence type="ECO:0000313" key="3">
    <source>
        <dbReference type="EMBL" id="EKX52894.1"/>
    </source>
</evidence>
<dbReference type="RefSeq" id="XP_005839874.1">
    <property type="nucleotide sequence ID" value="XM_005839817.1"/>
</dbReference>
<proteinExistence type="inferred from homology"/>
<protein>
    <recommendedName>
        <fullName evidence="2">Pseudouridine synthase RsuA/RluA-like domain-containing protein</fullName>
    </recommendedName>
</protein>
<sequence length="215" mass="23803">KIVFENDGLIAVNKPPGIGFHVDEQGNAGILQYIRSLQAEERFDYRGSLHPVHRIDKVTSGCLLFAKTRGAASELMTKFRERNVDKYYVAVSAGKPSKKQGTVKGDMARTRRSAWKLLRTQDNPAVTSFIQTAFELTDPPSEDGKPPMLRLFLLKPSTGKTHQIRVAMKCLSSPILGDAIYAGNAAKGVDVRLQRRKSKSYLCCRGRISIPTPQG</sequence>
<dbReference type="KEGG" id="gtt:GUITHDRAFT_64798"/>
<dbReference type="GO" id="GO:0000455">
    <property type="term" value="P:enzyme-directed rRNA pseudouridine synthesis"/>
    <property type="evidence" value="ECO:0007669"/>
    <property type="project" value="TreeGrafter"/>
</dbReference>
<dbReference type="PANTHER" id="PTHR21600:SF87">
    <property type="entry name" value="RNA PSEUDOURIDYLATE SYNTHASE DOMAIN-CONTAINING PROTEIN 1"/>
    <property type="match status" value="1"/>
</dbReference>
<evidence type="ECO:0000259" key="2">
    <source>
        <dbReference type="Pfam" id="PF00849"/>
    </source>
</evidence>
<dbReference type="InterPro" id="IPR050188">
    <property type="entry name" value="RluA_PseudoU_synthase"/>
</dbReference>
<dbReference type="STRING" id="905079.L1JX40"/>
<dbReference type="GO" id="GO:0009982">
    <property type="term" value="F:pseudouridine synthase activity"/>
    <property type="evidence" value="ECO:0007669"/>
    <property type="project" value="InterPro"/>
</dbReference>
<dbReference type="EMBL" id="JH992971">
    <property type="protein sequence ID" value="EKX52894.1"/>
    <property type="molecule type" value="Genomic_DNA"/>
</dbReference>
<organism evidence="3">
    <name type="scientific">Guillardia theta (strain CCMP2712)</name>
    <name type="common">Cryptophyte</name>
    <dbReference type="NCBI Taxonomy" id="905079"/>
    <lineage>
        <taxon>Eukaryota</taxon>
        <taxon>Cryptophyceae</taxon>
        <taxon>Pyrenomonadales</taxon>
        <taxon>Geminigeraceae</taxon>
        <taxon>Guillardia</taxon>
    </lineage>
</organism>
<dbReference type="eggNOG" id="KOG1919">
    <property type="taxonomic scope" value="Eukaryota"/>
</dbReference>